<feature type="binding site" description="covalent" evidence="6">
    <location>
        <position position="61"/>
    </location>
    <ligand>
        <name>heme c</name>
        <dbReference type="ChEBI" id="CHEBI:61717"/>
    </ligand>
</feature>
<evidence type="ECO:0000313" key="8">
    <source>
        <dbReference type="EMBL" id="TCD03951.1"/>
    </source>
</evidence>
<evidence type="ECO:0000256" key="3">
    <source>
        <dbReference type="ARBA" id="ARBA00022723"/>
    </source>
</evidence>
<dbReference type="PROSITE" id="PS51007">
    <property type="entry name" value="CYTC"/>
    <property type="match status" value="1"/>
</dbReference>
<dbReference type="Gene3D" id="1.10.760.10">
    <property type="entry name" value="Cytochrome c-like domain"/>
    <property type="match status" value="1"/>
</dbReference>
<dbReference type="InterPro" id="IPR009056">
    <property type="entry name" value="Cyt_c-like_dom"/>
</dbReference>
<evidence type="ECO:0000256" key="6">
    <source>
        <dbReference type="PIRSR" id="PIRSR602324-1"/>
    </source>
</evidence>
<proteinExistence type="predicted"/>
<reference evidence="8 9" key="1">
    <citation type="submission" date="2019-02" db="EMBL/GenBank/DDBJ databases">
        <title>Pedobacter sp. RP-1-14 sp. nov., isolated from Arctic soil.</title>
        <authorList>
            <person name="Dahal R.H."/>
        </authorList>
    </citation>
    <scope>NUCLEOTIDE SEQUENCE [LARGE SCALE GENOMIC DNA]</scope>
    <source>
        <strain evidence="8 9">RP-1-14</strain>
    </source>
</reference>
<evidence type="ECO:0000259" key="7">
    <source>
        <dbReference type="PROSITE" id="PS51007"/>
    </source>
</evidence>
<dbReference type="PRINTS" id="PR00606">
    <property type="entry name" value="CYTCHROMECID"/>
</dbReference>
<dbReference type="GO" id="GO:0020037">
    <property type="term" value="F:heme binding"/>
    <property type="evidence" value="ECO:0007669"/>
    <property type="project" value="InterPro"/>
</dbReference>
<feature type="binding site" description="covalent" evidence="6">
    <location>
        <position position="12"/>
    </location>
    <ligand>
        <name>heme c</name>
        <dbReference type="ChEBI" id="CHEBI:61717"/>
    </ligand>
</feature>
<feature type="domain" description="Cytochrome c" evidence="7">
    <location>
        <begin position="1"/>
        <end position="83"/>
    </location>
</feature>
<comment type="caution">
    <text evidence="8">The sequence shown here is derived from an EMBL/GenBank/DDBJ whole genome shotgun (WGS) entry which is preliminary data.</text>
</comment>
<dbReference type="Pfam" id="PF00034">
    <property type="entry name" value="Cytochrom_C"/>
    <property type="match status" value="1"/>
</dbReference>
<dbReference type="InterPro" id="IPR036909">
    <property type="entry name" value="Cyt_c-like_dom_sf"/>
</dbReference>
<name>A0A4R0NS33_9SPHI</name>
<dbReference type="Proteomes" id="UP000293347">
    <property type="component" value="Unassembled WGS sequence"/>
</dbReference>
<gene>
    <name evidence="8" type="ORF">EZ437_00295</name>
</gene>
<keyword evidence="4" id="KW-0249">Electron transport</keyword>
<dbReference type="GO" id="GO:0005506">
    <property type="term" value="F:iron ion binding"/>
    <property type="evidence" value="ECO:0007669"/>
    <property type="project" value="InterPro"/>
</dbReference>
<keyword evidence="3 6" id="KW-0479">Metal-binding</keyword>
<keyword evidence="2 6" id="KW-0349">Heme</keyword>
<dbReference type="EMBL" id="SJSL01000001">
    <property type="protein sequence ID" value="TCD03951.1"/>
    <property type="molecule type" value="Genomic_DNA"/>
</dbReference>
<accession>A0A4R0NS33</accession>
<protein>
    <submittedName>
        <fullName evidence="8">C-type cytochrome</fullName>
    </submittedName>
</protein>
<organism evidence="8 9">
    <name type="scientific">Pedobacter psychroterrae</name>
    <dbReference type="NCBI Taxonomy" id="2530453"/>
    <lineage>
        <taxon>Bacteria</taxon>
        <taxon>Pseudomonadati</taxon>
        <taxon>Bacteroidota</taxon>
        <taxon>Sphingobacteriia</taxon>
        <taxon>Sphingobacteriales</taxon>
        <taxon>Sphingobacteriaceae</taxon>
        <taxon>Pedobacter</taxon>
    </lineage>
</organism>
<dbReference type="AlphaFoldDB" id="A0A4R0NS33"/>
<dbReference type="InterPro" id="IPR002324">
    <property type="entry name" value="Cyt_c_ID"/>
</dbReference>
<feature type="binding site" description="covalent" evidence="6">
    <location>
        <position position="16"/>
    </location>
    <ligand>
        <name>heme c</name>
        <dbReference type="ChEBI" id="CHEBI:61717"/>
    </ligand>
</feature>
<evidence type="ECO:0000256" key="5">
    <source>
        <dbReference type="ARBA" id="ARBA00023004"/>
    </source>
</evidence>
<comment type="PTM">
    <text evidence="6">Binds 1 heme c group covalently per subunit.</text>
</comment>
<dbReference type="SUPFAM" id="SSF46626">
    <property type="entry name" value="Cytochrome c"/>
    <property type="match status" value="1"/>
</dbReference>
<evidence type="ECO:0000256" key="1">
    <source>
        <dbReference type="ARBA" id="ARBA00022448"/>
    </source>
</evidence>
<evidence type="ECO:0000313" key="9">
    <source>
        <dbReference type="Proteomes" id="UP000293347"/>
    </source>
</evidence>
<evidence type="ECO:0000256" key="4">
    <source>
        <dbReference type="ARBA" id="ARBA00022982"/>
    </source>
</evidence>
<sequence>MIGEGLIKGSDCLACHNATKKIVGPAYVNVAAKYPATEENIDHLATKIIEGGSGVWGAIPMSPHPAISKDDAKEMVKYILSLKK</sequence>
<dbReference type="OrthoDB" id="9814063at2"/>
<keyword evidence="1" id="KW-0813">Transport</keyword>
<keyword evidence="5 6" id="KW-0408">Iron</keyword>
<evidence type="ECO:0000256" key="2">
    <source>
        <dbReference type="ARBA" id="ARBA00022617"/>
    </source>
</evidence>
<keyword evidence="9" id="KW-1185">Reference proteome</keyword>
<dbReference type="GO" id="GO:0009055">
    <property type="term" value="F:electron transfer activity"/>
    <property type="evidence" value="ECO:0007669"/>
    <property type="project" value="InterPro"/>
</dbReference>